<feature type="region of interest" description="Disordered" evidence="18">
    <location>
        <begin position="218"/>
        <end position="564"/>
    </location>
</feature>
<evidence type="ECO:0000256" key="7">
    <source>
        <dbReference type="ARBA" id="ARBA00022776"/>
    </source>
</evidence>
<dbReference type="CDD" id="cd00201">
    <property type="entry name" value="WW"/>
    <property type="match status" value="1"/>
</dbReference>
<dbReference type="GeneID" id="109385310"/>
<keyword evidence="8" id="KW-0970">Cilium biogenesis/degradation</keyword>
<reference evidence="21" key="1">
    <citation type="submission" date="2025-08" db="UniProtKB">
        <authorList>
            <consortium name="RefSeq"/>
        </authorList>
    </citation>
    <scope>IDENTIFICATION</scope>
    <source>
        <tissue evidence="21">Muscle</tissue>
    </source>
</reference>
<dbReference type="GO" id="GO:0006281">
    <property type="term" value="P:DNA repair"/>
    <property type="evidence" value="ECO:0007669"/>
    <property type="project" value="UniProtKB-KW"/>
</dbReference>
<evidence type="ECO:0000256" key="17">
    <source>
        <dbReference type="SAM" id="Coils"/>
    </source>
</evidence>
<evidence type="ECO:0000256" key="8">
    <source>
        <dbReference type="ARBA" id="ARBA00022794"/>
    </source>
</evidence>
<comment type="subcellular location">
    <subcellularLocation>
        <location evidence="1">Cytoplasm</location>
        <location evidence="1">Cytoskeleton</location>
        <location evidence="1">Microtubule organizing center</location>
        <location evidence="1">Centrosome</location>
        <location evidence="1">Centriole</location>
    </subcellularLocation>
    <subcellularLocation>
        <location evidence="2">Nucleus</location>
    </subcellularLocation>
</comment>
<dbReference type="GO" id="GO:0005634">
    <property type="term" value="C:nucleus"/>
    <property type="evidence" value="ECO:0007669"/>
    <property type="project" value="UniProtKB-SubCell"/>
</dbReference>
<keyword evidence="13" id="KW-0131">Cell cycle</keyword>
<proteinExistence type="predicted"/>
<evidence type="ECO:0000256" key="2">
    <source>
        <dbReference type="ARBA" id="ARBA00004123"/>
    </source>
</evidence>
<feature type="region of interest" description="Disordered" evidence="18">
    <location>
        <begin position="632"/>
        <end position="668"/>
    </location>
</feature>
<evidence type="ECO:0000256" key="16">
    <source>
        <dbReference type="ARBA" id="ARBA00067900"/>
    </source>
</evidence>
<feature type="domain" description="WW" evidence="19">
    <location>
        <begin position="56"/>
        <end position="89"/>
    </location>
</feature>
<evidence type="ECO:0000256" key="3">
    <source>
        <dbReference type="ARBA" id="ARBA00022490"/>
    </source>
</evidence>
<dbReference type="GO" id="GO:0005813">
    <property type="term" value="C:centrosome"/>
    <property type="evidence" value="ECO:0007669"/>
    <property type="project" value="TreeGrafter"/>
</dbReference>
<dbReference type="PROSITE" id="PS50020">
    <property type="entry name" value="WW_DOMAIN_2"/>
    <property type="match status" value="1"/>
</dbReference>
<feature type="compositionally biased region" description="Polar residues" evidence="18">
    <location>
        <begin position="1290"/>
        <end position="1317"/>
    </location>
</feature>
<evidence type="ECO:0000256" key="13">
    <source>
        <dbReference type="ARBA" id="ARBA00023306"/>
    </source>
</evidence>
<protein>
    <recommendedName>
        <fullName evidence="16">Centrosomal protein of 164 kDa</fullName>
    </recommendedName>
</protein>
<evidence type="ECO:0000256" key="9">
    <source>
        <dbReference type="ARBA" id="ARBA00023054"/>
    </source>
</evidence>
<comment type="subunit">
    <text evidence="15">Interacts (via N-terminus) with ATRIP. Interacts with ATM, ATR and MDC1. Interacts with XPA (via N-terminus) upon UV irradiation. Interacts with CEP83, CCDC92, TTBK2, DVL3, NPHP3 and weakly with NPHP4. Interacts with DZIP1.</text>
</comment>
<keyword evidence="4" id="KW-0597">Phosphoprotein</keyword>
<dbReference type="SUPFAM" id="SSF51045">
    <property type="entry name" value="WW domain"/>
    <property type="match status" value="1"/>
</dbReference>
<feature type="coiled-coil region" evidence="17">
    <location>
        <begin position="1158"/>
        <end position="1206"/>
    </location>
</feature>
<keyword evidence="7" id="KW-0498">Mitosis</keyword>
<evidence type="ECO:0000256" key="4">
    <source>
        <dbReference type="ARBA" id="ARBA00022553"/>
    </source>
</evidence>
<dbReference type="GO" id="GO:0005814">
    <property type="term" value="C:centriole"/>
    <property type="evidence" value="ECO:0007669"/>
    <property type="project" value="UniProtKB-SubCell"/>
</dbReference>
<organism evidence="20 21">
    <name type="scientific">Hipposideros armiger</name>
    <name type="common">Great Himalayan leaf-nosed bat</name>
    <dbReference type="NCBI Taxonomy" id="186990"/>
    <lineage>
        <taxon>Eukaryota</taxon>
        <taxon>Metazoa</taxon>
        <taxon>Chordata</taxon>
        <taxon>Craniata</taxon>
        <taxon>Vertebrata</taxon>
        <taxon>Euteleostomi</taxon>
        <taxon>Mammalia</taxon>
        <taxon>Eutheria</taxon>
        <taxon>Laurasiatheria</taxon>
        <taxon>Chiroptera</taxon>
        <taxon>Yinpterochiroptera</taxon>
        <taxon>Rhinolophoidea</taxon>
        <taxon>Hipposideridae</taxon>
        <taxon>Hipposideros</taxon>
    </lineage>
</organism>
<feature type="compositionally biased region" description="Basic and acidic residues" evidence="18">
    <location>
        <begin position="350"/>
        <end position="389"/>
    </location>
</feature>
<evidence type="ECO:0000313" key="21">
    <source>
        <dbReference type="RefSeq" id="XP_019503030.1"/>
    </source>
</evidence>
<evidence type="ECO:0000256" key="18">
    <source>
        <dbReference type="SAM" id="MobiDB-lite"/>
    </source>
</evidence>
<dbReference type="GO" id="GO:0097539">
    <property type="term" value="C:ciliary transition fiber"/>
    <property type="evidence" value="ECO:0007669"/>
    <property type="project" value="TreeGrafter"/>
</dbReference>
<evidence type="ECO:0000256" key="5">
    <source>
        <dbReference type="ARBA" id="ARBA00022618"/>
    </source>
</evidence>
<keyword evidence="6" id="KW-0227">DNA damage</keyword>
<dbReference type="PANTHER" id="PTHR18902:SF27">
    <property type="entry name" value="CENTROSOMAL PROTEIN OF 164 KDA"/>
    <property type="match status" value="1"/>
</dbReference>
<dbReference type="Gene3D" id="3.30.1470.10">
    <property type="entry name" value="Photosystem I PsaD, reaction center subunit II"/>
    <property type="match status" value="1"/>
</dbReference>
<evidence type="ECO:0000256" key="11">
    <source>
        <dbReference type="ARBA" id="ARBA00023212"/>
    </source>
</evidence>
<name>A0A8B7RV64_HIPAR</name>
<dbReference type="InterPro" id="IPR051841">
    <property type="entry name" value="MT-Golgi_org_protein"/>
</dbReference>
<keyword evidence="12" id="KW-0539">Nucleus</keyword>
<dbReference type="Proteomes" id="UP000694851">
    <property type="component" value="Unplaced"/>
</dbReference>
<feature type="compositionally biased region" description="Basic and acidic residues" evidence="18">
    <location>
        <begin position="659"/>
        <end position="668"/>
    </location>
</feature>
<dbReference type="InterPro" id="IPR036020">
    <property type="entry name" value="WW_dom_sf"/>
</dbReference>
<gene>
    <name evidence="21" type="primary">CEP164</name>
</gene>
<feature type="coiled-coil region" evidence="17">
    <location>
        <begin position="698"/>
        <end position="818"/>
    </location>
</feature>
<dbReference type="OrthoDB" id="6344460at2759"/>
<dbReference type="RefSeq" id="XP_019503030.1">
    <property type="nucleotide sequence ID" value="XM_019647485.1"/>
</dbReference>
<evidence type="ECO:0000256" key="6">
    <source>
        <dbReference type="ARBA" id="ARBA00022763"/>
    </source>
</evidence>
<keyword evidence="9 17" id="KW-0175">Coiled coil</keyword>
<feature type="compositionally biased region" description="Basic and acidic residues" evidence="18">
    <location>
        <begin position="548"/>
        <end position="564"/>
    </location>
</feature>
<feature type="compositionally biased region" description="Basic and acidic residues" evidence="18">
    <location>
        <begin position="255"/>
        <end position="267"/>
    </location>
</feature>
<dbReference type="GO" id="GO:0060271">
    <property type="term" value="P:cilium assembly"/>
    <property type="evidence" value="ECO:0007669"/>
    <property type="project" value="TreeGrafter"/>
</dbReference>
<dbReference type="GO" id="GO:0051301">
    <property type="term" value="P:cell division"/>
    <property type="evidence" value="ECO:0007669"/>
    <property type="project" value="UniProtKB-KW"/>
</dbReference>
<feature type="compositionally biased region" description="Polar residues" evidence="18">
    <location>
        <begin position="285"/>
        <end position="296"/>
    </location>
</feature>
<keyword evidence="11" id="KW-0206">Cytoskeleton</keyword>
<feature type="compositionally biased region" description="Basic residues" evidence="18">
    <location>
        <begin position="109"/>
        <end position="121"/>
    </location>
</feature>
<dbReference type="InterPro" id="IPR001202">
    <property type="entry name" value="WW_dom"/>
</dbReference>
<evidence type="ECO:0000256" key="14">
    <source>
        <dbReference type="ARBA" id="ARBA00056906"/>
    </source>
</evidence>
<dbReference type="FunFam" id="3.30.1470.10:FF:000001">
    <property type="entry name" value="Centrosomal protein of 164 kDa"/>
    <property type="match status" value="1"/>
</dbReference>
<keyword evidence="10" id="KW-0234">DNA repair</keyword>
<feature type="compositionally biased region" description="Polar residues" evidence="18">
    <location>
        <begin position="443"/>
        <end position="453"/>
    </location>
</feature>
<keyword evidence="5" id="KW-0132">Cell division</keyword>
<evidence type="ECO:0000259" key="19">
    <source>
        <dbReference type="PROSITE" id="PS50020"/>
    </source>
</evidence>
<feature type="region of interest" description="Disordered" evidence="18">
    <location>
        <begin position="107"/>
        <end position="134"/>
    </location>
</feature>
<accession>A0A8B7RV64</accession>
<dbReference type="SMART" id="SM00456">
    <property type="entry name" value="WW"/>
    <property type="match status" value="1"/>
</dbReference>
<dbReference type="CTD" id="22897"/>
<comment type="function">
    <text evidence="14">Plays a role in microtubule organization and/or maintenance for the formation of primary cilia (PC), a microtubule-based structure that protrudes from the surface of epithelial cells. Plays a critical role in G2/M checkpoint and nuclear divisions. A key player in the DNA damage-activated ATR/ATM signaling cascade since it is required for the proper phosphorylation of H2AX, RPA, CHEK2 and CHEK1. Plays a critical role in chromosome segregation, acting as a mediator required for the maintenance of genomic stability through modulation of MDC1, RPA and CHEK1.</text>
</comment>
<dbReference type="PANTHER" id="PTHR18902">
    <property type="entry name" value="NUCLEAR MITOTIC APPARATUS PROTEIN 1-RELATED"/>
    <property type="match status" value="1"/>
</dbReference>
<dbReference type="Pfam" id="PF00397">
    <property type="entry name" value="WW"/>
    <property type="match status" value="1"/>
</dbReference>
<feature type="region of interest" description="Disordered" evidence="18">
    <location>
        <begin position="1286"/>
        <end position="1317"/>
    </location>
</feature>
<evidence type="ECO:0000256" key="1">
    <source>
        <dbReference type="ARBA" id="ARBA00004114"/>
    </source>
</evidence>
<evidence type="ECO:0000256" key="10">
    <source>
        <dbReference type="ARBA" id="ARBA00023204"/>
    </source>
</evidence>
<evidence type="ECO:0000256" key="12">
    <source>
        <dbReference type="ARBA" id="ARBA00023242"/>
    </source>
</evidence>
<keyword evidence="3" id="KW-0963">Cytoplasm</keyword>
<feature type="compositionally biased region" description="Polar residues" evidence="18">
    <location>
        <begin position="416"/>
        <end position="428"/>
    </location>
</feature>
<evidence type="ECO:0000256" key="15">
    <source>
        <dbReference type="ARBA" id="ARBA00061715"/>
    </source>
</evidence>
<evidence type="ECO:0000313" key="20">
    <source>
        <dbReference type="Proteomes" id="UP000694851"/>
    </source>
</evidence>
<sequence length="1450" mass="163409">MAGRPIRIGDQLVLEEDYDENYIPSEQEVLQFAREIGIDPVKEPELMWLAREGIVASLPEEWKPCQDITGEVYYFNFANGQSMWDHPCDEHYRNLVIQERGKLSTSGAIKKKDKKKKKEKKDKKDKETSKNPLALGPLLAPVHVPLGGLAPLRALVDAPPSALRGSQSVSLGNSVESGQLGELMLGLKTSAYTKGLLDSVHEDKNALSLLALGEEINKEDEAESDSQSVCSSSEPLKNLHLDVGALGGDFEDEESPRTSKPEGKDISLDSDVARPATPGKLLSQGADSSLSSAHGTGQQGRGASAQLPGREKNDKSDSVMSRSLLDPGDDQPAKANKKDAPEDPVATGEEGSRKEEAAKEPRKEASVLEDSRSDASEESETSEHMKELQFSDSVASDPKSFLGLAQKLVREDKDASQSNPDELQSKQSKGSERLSPPLLYGEQLNSPLHSQATEEAPLQAPEGQPEWKGTEEPGEDSTASPLLPVSLQRKEIPSPPVTYRRGKDQQPQAEELGTGQAEAKEPEEEAVRPTLPVPPEVETRACYATQGHVEKDQGCSGGRRGEKREYDPEHFLWFSWEGMGEAGRSPELAAPPEQLSEAALKATEEAVAQELRQDQRRLLELKREKMRQLREKLRQEEEEEETVQLHQQKEKSLSSLKEQLQKAAEEEGIQLREEESWRLSRLRAQVRSSAEADANQIRVTQQASLQRLSEEFESLQKAERANLEQKNRQMLGQLKEEMEALVKREQAALNAEKEKALQQLRLQLERERKEAEAALESKHSAELHRLSSSLQAKHREVVSSLQRKIEEAQQKEEAQLQESLGLADHRAQQKVQQMLLYERELSGLLREKRQEVEREHERKMDKMKKGHQQVVADAREQYEAEERKQRAELLGLREELERLQRAHKRELETVRQEQDRKLEELWRRFREQEKKFQDLEVELETRTKDVKARLAQLDIQKEKQQLLDVQRQVALEREEATATHRSLEEAKKEHTHLLESNQQLRRILSELRAHKLELESQVDLLQTQTQRLEKHIRGLEADAQRKQDTLKELEVEESHASSHFESDLHIEELRKSLVISQTKKVPSSLSQNKEEADLSVDSLQHYFSAEGIALRSAKEFLVQQTHSMQRRQTALKAAQRHLRHELASAQEAPKDLPGTKALEDVRKDLEEETRHLDEMKSAMRKGHDLLKMKEEKLNQLESSLREEASDTDTLRGAPLKKVVTFDLSDMEDMSSESSESCPLPHISPTASSTFPNKIHYMSSSLKKINSQINGVVDMLGSLSPQPSSPLVACTSAQNSPWSSRSTPVPISPSRAQVSASSPAPHMSTQWAWDPGLGPRLSSSVTQTVDDFLVKKWRKYFPTGVPLLSSSPAPLENKLGYVSAREQLHLLQRPQSHIPEVGSINFQSMIEANRKWLEHYRNHLKLHLFSVPEPTATAGLLQLGLDDNNTLNVHH</sequence>
<keyword evidence="20" id="KW-1185">Reference proteome</keyword>
<feature type="coiled-coil region" evidence="17">
    <location>
        <begin position="864"/>
        <end position="1052"/>
    </location>
</feature>